<dbReference type="Pfam" id="PF00581">
    <property type="entry name" value="Rhodanese"/>
    <property type="match status" value="1"/>
</dbReference>
<gene>
    <name evidence="2" type="ORF">KC01_LOCUS25581</name>
</gene>
<dbReference type="InterPro" id="IPR036873">
    <property type="entry name" value="Rhodanese-like_dom_sf"/>
</dbReference>
<accession>A0AAV2L3S9</accession>
<dbReference type="PANTHER" id="PTHR44086:SF4">
    <property type="entry name" value="THIOSULFATE SULFURTRANSFERASE_RHODANESE-LIKE DOMAIN-CONTAINING PROTEIN 1-RELATED"/>
    <property type="match status" value="1"/>
</dbReference>
<name>A0AAV2L3S9_KNICA</name>
<dbReference type="PROSITE" id="PS50206">
    <property type="entry name" value="RHODANESE_3"/>
    <property type="match status" value="1"/>
</dbReference>
<sequence>MHLFSRSFLQTVTSTVTEVNGGPCWRHFPRTFTTASSSSDRNVVTVAQLKSMLAKKDVQLFDVRRPDEYQAGHIPSAVSLPLDDLEVSLKLSSEDFEQKFQVKTPAKEDDNIVFNCKSGRRSGQALDIAHRLGFIKARHLQGGYSGWEEAKGKSSSS</sequence>
<dbReference type="AlphaFoldDB" id="A0AAV2L3S9"/>
<protein>
    <recommendedName>
        <fullName evidence="1">Rhodanese domain-containing protein</fullName>
    </recommendedName>
</protein>
<evidence type="ECO:0000313" key="3">
    <source>
        <dbReference type="Proteomes" id="UP001497482"/>
    </source>
</evidence>
<feature type="domain" description="Rhodanese" evidence="1">
    <location>
        <begin position="54"/>
        <end position="156"/>
    </location>
</feature>
<proteinExistence type="predicted"/>
<evidence type="ECO:0000313" key="2">
    <source>
        <dbReference type="EMBL" id="CAL1597005.1"/>
    </source>
</evidence>
<keyword evidence="3" id="KW-1185">Reference proteome</keyword>
<dbReference type="EMBL" id="OZ035843">
    <property type="protein sequence ID" value="CAL1597005.1"/>
    <property type="molecule type" value="Genomic_DNA"/>
</dbReference>
<dbReference type="SMART" id="SM00450">
    <property type="entry name" value="RHOD"/>
    <property type="match status" value="1"/>
</dbReference>
<dbReference type="PANTHER" id="PTHR44086">
    <property type="entry name" value="THIOSULFATE SULFURTRANSFERASE RDL2, MITOCHONDRIAL-RELATED"/>
    <property type="match status" value="1"/>
</dbReference>
<organism evidence="2 3">
    <name type="scientific">Knipowitschia caucasica</name>
    <name type="common">Caucasian dwarf goby</name>
    <name type="synonym">Pomatoschistus caucasicus</name>
    <dbReference type="NCBI Taxonomy" id="637954"/>
    <lineage>
        <taxon>Eukaryota</taxon>
        <taxon>Metazoa</taxon>
        <taxon>Chordata</taxon>
        <taxon>Craniata</taxon>
        <taxon>Vertebrata</taxon>
        <taxon>Euteleostomi</taxon>
        <taxon>Actinopterygii</taxon>
        <taxon>Neopterygii</taxon>
        <taxon>Teleostei</taxon>
        <taxon>Neoteleostei</taxon>
        <taxon>Acanthomorphata</taxon>
        <taxon>Gobiaria</taxon>
        <taxon>Gobiiformes</taxon>
        <taxon>Gobioidei</taxon>
        <taxon>Gobiidae</taxon>
        <taxon>Gobiinae</taxon>
        <taxon>Knipowitschia</taxon>
    </lineage>
</organism>
<dbReference type="SUPFAM" id="SSF52821">
    <property type="entry name" value="Rhodanese/Cell cycle control phosphatase"/>
    <property type="match status" value="1"/>
</dbReference>
<dbReference type="Proteomes" id="UP001497482">
    <property type="component" value="Chromosome 21"/>
</dbReference>
<dbReference type="InterPro" id="IPR001763">
    <property type="entry name" value="Rhodanese-like_dom"/>
</dbReference>
<reference evidence="2 3" key="1">
    <citation type="submission" date="2024-04" db="EMBL/GenBank/DDBJ databases">
        <authorList>
            <person name="Waldvogel A.-M."/>
            <person name="Schoenle A."/>
        </authorList>
    </citation>
    <scope>NUCLEOTIDE SEQUENCE [LARGE SCALE GENOMIC DNA]</scope>
</reference>
<dbReference type="Gene3D" id="3.40.250.10">
    <property type="entry name" value="Rhodanese-like domain"/>
    <property type="match status" value="1"/>
</dbReference>
<evidence type="ECO:0000259" key="1">
    <source>
        <dbReference type="PROSITE" id="PS50206"/>
    </source>
</evidence>